<name>A0A7S4CVA4_9EUGL</name>
<feature type="region of interest" description="Disordered" evidence="1">
    <location>
        <begin position="75"/>
        <end position="116"/>
    </location>
</feature>
<reference evidence="2" key="1">
    <citation type="submission" date="2021-01" db="EMBL/GenBank/DDBJ databases">
        <authorList>
            <person name="Corre E."/>
            <person name="Pelletier E."/>
            <person name="Niang G."/>
            <person name="Scheremetjew M."/>
            <person name="Finn R."/>
            <person name="Kale V."/>
            <person name="Holt S."/>
            <person name="Cochrane G."/>
            <person name="Meng A."/>
            <person name="Brown T."/>
            <person name="Cohen L."/>
        </authorList>
    </citation>
    <scope>NUCLEOTIDE SEQUENCE</scope>
    <source>
        <strain evidence="2">CCMP1594</strain>
    </source>
</reference>
<proteinExistence type="predicted"/>
<evidence type="ECO:0000256" key="1">
    <source>
        <dbReference type="SAM" id="MobiDB-lite"/>
    </source>
</evidence>
<gene>
    <name evidence="2" type="ORF">EGYM00163_LOCUS18710</name>
</gene>
<dbReference type="EMBL" id="HBJA01052818">
    <property type="protein sequence ID" value="CAE0807581.1"/>
    <property type="molecule type" value="Transcribed_RNA"/>
</dbReference>
<protein>
    <submittedName>
        <fullName evidence="2">Uncharacterized protein</fullName>
    </submittedName>
</protein>
<accession>A0A7S4CVA4</accession>
<evidence type="ECO:0000313" key="2">
    <source>
        <dbReference type="EMBL" id="CAE0807581.1"/>
    </source>
</evidence>
<feature type="compositionally biased region" description="Basic and acidic residues" evidence="1">
    <location>
        <begin position="75"/>
        <end position="88"/>
    </location>
</feature>
<sequence length="116" mass="12197">MIVLLEGRVHGRSGDPTVGVLPLEGDVGRGHVSAISGVMASSVVEEACAESSSLTLAATAEICPLEASACLPAHARPELPTKDSKGRQGSEGWPTKLPCIPKPRYQEAHMARSRRN</sequence>
<organism evidence="2">
    <name type="scientific">Eutreptiella gymnastica</name>
    <dbReference type="NCBI Taxonomy" id="73025"/>
    <lineage>
        <taxon>Eukaryota</taxon>
        <taxon>Discoba</taxon>
        <taxon>Euglenozoa</taxon>
        <taxon>Euglenida</taxon>
        <taxon>Spirocuta</taxon>
        <taxon>Euglenophyceae</taxon>
        <taxon>Eutreptiales</taxon>
        <taxon>Eutreptiaceae</taxon>
        <taxon>Eutreptiella</taxon>
    </lineage>
</organism>
<dbReference type="AlphaFoldDB" id="A0A7S4CVA4"/>